<keyword evidence="2" id="KW-1185">Reference proteome</keyword>
<dbReference type="EMBL" id="FOUR01000002">
    <property type="protein sequence ID" value="SFM71947.1"/>
    <property type="molecule type" value="Genomic_DNA"/>
</dbReference>
<name>A0A1I4T5Q4_9GAMM</name>
<dbReference type="Proteomes" id="UP000199339">
    <property type="component" value="Unassembled WGS sequence"/>
</dbReference>
<organism evidence="1 2">
    <name type="scientific">Marinobacter pelagius</name>
    <dbReference type="NCBI Taxonomy" id="379482"/>
    <lineage>
        <taxon>Bacteria</taxon>
        <taxon>Pseudomonadati</taxon>
        <taxon>Pseudomonadota</taxon>
        <taxon>Gammaproteobacteria</taxon>
        <taxon>Pseudomonadales</taxon>
        <taxon>Marinobacteraceae</taxon>
        <taxon>Marinobacter</taxon>
    </lineage>
</organism>
<reference evidence="2" key="1">
    <citation type="submission" date="2016-10" db="EMBL/GenBank/DDBJ databases">
        <authorList>
            <person name="Varghese N."/>
            <person name="Submissions S."/>
        </authorList>
    </citation>
    <scope>NUCLEOTIDE SEQUENCE [LARGE SCALE GENOMIC DNA]</scope>
    <source>
        <strain evidence="2">CGMCC 1.6775</strain>
    </source>
</reference>
<dbReference type="AlphaFoldDB" id="A0A1I4T5Q4"/>
<gene>
    <name evidence="1" type="ORF">SAMN04487961_1011</name>
</gene>
<accession>A0A1I4T5Q4</accession>
<dbReference type="RefSeq" id="WP_091999681.1">
    <property type="nucleotide sequence ID" value="NZ_FOUR01000002.1"/>
</dbReference>
<proteinExistence type="predicted"/>
<evidence type="ECO:0000313" key="1">
    <source>
        <dbReference type="EMBL" id="SFM71947.1"/>
    </source>
</evidence>
<evidence type="ECO:0000313" key="2">
    <source>
        <dbReference type="Proteomes" id="UP000199339"/>
    </source>
</evidence>
<protein>
    <submittedName>
        <fullName evidence="1">Uncharacterized protein</fullName>
    </submittedName>
</protein>
<sequence>MDIQTVCRVLQPIWDLERESGDNAWFQQELAKQIQATGKTARDLTVGELLALCKKADAALGEAEA</sequence>